<name>A0AAE4VKZ0_9RICK</name>
<keyword evidence="5 8" id="KW-0812">Transmembrane</keyword>
<evidence type="ECO:0000256" key="5">
    <source>
        <dbReference type="ARBA" id="ARBA00022692"/>
    </source>
</evidence>
<dbReference type="Proteomes" id="UP001289135">
    <property type="component" value="Unassembled WGS sequence"/>
</dbReference>
<protein>
    <submittedName>
        <fullName evidence="9">AI-2E family transporter</fullName>
    </submittedName>
</protein>
<keyword evidence="6 8" id="KW-1133">Transmembrane helix</keyword>
<evidence type="ECO:0000313" key="9">
    <source>
        <dbReference type="EMBL" id="MDZ5761393.1"/>
    </source>
</evidence>
<evidence type="ECO:0000256" key="1">
    <source>
        <dbReference type="ARBA" id="ARBA00004651"/>
    </source>
</evidence>
<feature type="transmembrane region" description="Helical" evidence="8">
    <location>
        <begin position="12"/>
        <end position="31"/>
    </location>
</feature>
<feature type="transmembrane region" description="Helical" evidence="8">
    <location>
        <begin position="37"/>
        <end position="55"/>
    </location>
</feature>
<dbReference type="AlphaFoldDB" id="A0AAE4VKZ0"/>
<accession>A0AAE4VKZ0</accession>
<gene>
    <name evidence="9" type="ORF">Lyticum_00566</name>
</gene>
<reference evidence="9" key="1">
    <citation type="submission" date="2023-02" db="EMBL/GenBank/DDBJ databases">
        <title>Host association and intracellularity evolved multiple times independently in the Rickettsiales.</title>
        <authorList>
            <person name="Castelli M."/>
            <person name="Nardi T."/>
            <person name="Gammuto L."/>
            <person name="Bellinzona G."/>
            <person name="Sabaneyeva E."/>
            <person name="Potekhin A."/>
            <person name="Serra V."/>
            <person name="Petroni G."/>
            <person name="Sassera D."/>
        </authorList>
    </citation>
    <scope>NUCLEOTIDE SEQUENCE</scope>
    <source>
        <strain evidence="9">USBL-36I1</strain>
    </source>
</reference>
<proteinExistence type="inferred from homology"/>
<evidence type="ECO:0000313" key="10">
    <source>
        <dbReference type="Proteomes" id="UP001289135"/>
    </source>
</evidence>
<keyword evidence="7 8" id="KW-0472">Membrane</keyword>
<keyword evidence="3" id="KW-0813">Transport</keyword>
<evidence type="ECO:0000256" key="2">
    <source>
        <dbReference type="ARBA" id="ARBA00009773"/>
    </source>
</evidence>
<evidence type="ECO:0000256" key="4">
    <source>
        <dbReference type="ARBA" id="ARBA00022475"/>
    </source>
</evidence>
<dbReference type="Pfam" id="PF01594">
    <property type="entry name" value="AI-2E_transport"/>
    <property type="match status" value="1"/>
</dbReference>
<dbReference type="RefSeq" id="WP_322498821.1">
    <property type="nucleotide sequence ID" value="NZ_JARGYU010000002.1"/>
</dbReference>
<evidence type="ECO:0000256" key="8">
    <source>
        <dbReference type="SAM" id="Phobius"/>
    </source>
</evidence>
<keyword evidence="4" id="KW-1003">Cell membrane</keyword>
<evidence type="ECO:0000256" key="3">
    <source>
        <dbReference type="ARBA" id="ARBA00022448"/>
    </source>
</evidence>
<dbReference type="PANTHER" id="PTHR21716">
    <property type="entry name" value="TRANSMEMBRANE PROTEIN"/>
    <property type="match status" value="1"/>
</dbReference>
<feature type="transmembrane region" description="Helical" evidence="8">
    <location>
        <begin position="239"/>
        <end position="268"/>
    </location>
</feature>
<comment type="similarity">
    <text evidence="2">Belongs to the autoinducer-2 exporter (AI-2E) (TC 2.A.86) family.</text>
</comment>
<comment type="subcellular location">
    <subcellularLocation>
        <location evidence="1">Cell membrane</location>
        <topology evidence="1">Multi-pass membrane protein</topology>
    </subcellularLocation>
</comment>
<organism evidence="9 10">
    <name type="scientific">Lyticum sinuosum</name>
    <dbReference type="NCBI Taxonomy" id="1332059"/>
    <lineage>
        <taxon>Bacteria</taxon>
        <taxon>Pseudomonadati</taxon>
        <taxon>Pseudomonadota</taxon>
        <taxon>Alphaproteobacteria</taxon>
        <taxon>Rickettsiales</taxon>
        <taxon>Lyticum</taxon>
    </lineage>
</organism>
<dbReference type="PANTHER" id="PTHR21716:SF53">
    <property type="entry name" value="PERMEASE PERM-RELATED"/>
    <property type="match status" value="1"/>
</dbReference>
<dbReference type="GO" id="GO:0005886">
    <property type="term" value="C:plasma membrane"/>
    <property type="evidence" value="ECO:0007669"/>
    <property type="project" value="UniProtKB-SubCell"/>
</dbReference>
<sequence>MLNKNLNIFKNFNLNSFFPYIIAIILIILMIIAMDIIIPFLIGGLLAYILYPIIIKLQKNLKCKKEYLALSSLLMLFASIIMIMSYFLPYCYYQVINMYKLFVYHDWNKTVEIITNSLEIYIPSSNAQFLKIKFVELLNQSVYFISKNIDYVIYSTGTIFSSILLIILIPFITYQFICDYDEIKKYGSKFFTINQIIKIKYWQKKIDVIIRQFLIGQTIIAFFWWIYYALIYSILGINFAFTIGLISFIMSFIPYIGAILTLIITLIITLVQFGGITIEIWLVISTYTVGHIIDICFLSNHFVGKKIGLHPLLTIFSLLFSAKFMGLIGMFLALPTMVIIKIIFEEVFCSKQLKKIL</sequence>
<feature type="transmembrane region" description="Helical" evidence="8">
    <location>
        <begin position="280"/>
        <end position="303"/>
    </location>
</feature>
<feature type="transmembrane region" description="Helical" evidence="8">
    <location>
        <begin position="151"/>
        <end position="177"/>
    </location>
</feature>
<feature type="transmembrane region" description="Helical" evidence="8">
    <location>
        <begin position="315"/>
        <end position="344"/>
    </location>
</feature>
<dbReference type="InterPro" id="IPR002549">
    <property type="entry name" value="AI-2E-like"/>
</dbReference>
<evidence type="ECO:0000256" key="6">
    <source>
        <dbReference type="ARBA" id="ARBA00022989"/>
    </source>
</evidence>
<dbReference type="EMBL" id="JARGYU010000002">
    <property type="protein sequence ID" value="MDZ5761393.1"/>
    <property type="molecule type" value="Genomic_DNA"/>
</dbReference>
<feature type="transmembrane region" description="Helical" evidence="8">
    <location>
        <begin position="208"/>
        <end position="227"/>
    </location>
</feature>
<keyword evidence="10" id="KW-1185">Reference proteome</keyword>
<feature type="transmembrane region" description="Helical" evidence="8">
    <location>
        <begin position="67"/>
        <end position="88"/>
    </location>
</feature>
<evidence type="ECO:0000256" key="7">
    <source>
        <dbReference type="ARBA" id="ARBA00023136"/>
    </source>
</evidence>
<comment type="caution">
    <text evidence="9">The sequence shown here is derived from an EMBL/GenBank/DDBJ whole genome shotgun (WGS) entry which is preliminary data.</text>
</comment>